<proteinExistence type="predicted"/>
<dbReference type="EMBL" id="CAJNOJ010000001">
    <property type="protein sequence ID" value="CAF0721629.1"/>
    <property type="molecule type" value="Genomic_DNA"/>
</dbReference>
<feature type="transmembrane region" description="Helical" evidence="8">
    <location>
        <begin position="143"/>
        <end position="163"/>
    </location>
</feature>
<evidence type="ECO:0000259" key="9">
    <source>
        <dbReference type="PROSITE" id="PS50262"/>
    </source>
</evidence>
<sequence length="337" mass="38729">MCDMNMSSSSRDLTTRTTIQIVTIQMTYYGPVLLLIVGIFGCLCNFLTFTSRQLRQNSCAFYFLCASVFEFFSITFGLISRLAADHLGSNLQNTNRFYCKFRAYLVSAIPLIATYLILLSAVDRCMSSSTYACLRSFSRIKNAYRSAIIAILVALISCSHILITYDLRPRCSTLVGTYAIFDGLFVVFWLGVIPHILMLIFGFITLLHIKRVRQRKFMEIPIDTITTSNRSVARPSHKTERQLILMMLVQVGLSSLLTLTRMIYYAYYILGPPLKGYDKMIGSFLMSFTTLLYYSNYAKSFYIYTLTSRLFRTVFLQRLRKCTEAIFHIHRLSIKTT</sequence>
<dbReference type="SUPFAM" id="SSF81321">
    <property type="entry name" value="Family A G protein-coupled receptor-like"/>
    <property type="match status" value="1"/>
</dbReference>
<keyword evidence="2 8" id="KW-0812">Transmembrane</keyword>
<feature type="transmembrane region" description="Helical" evidence="8">
    <location>
        <begin position="103"/>
        <end position="122"/>
    </location>
</feature>
<gene>
    <name evidence="10" type="ORF">EDS130_LOCUS305</name>
    <name evidence="11" type="ORF">XAT740_LOCUS26481</name>
</gene>
<dbReference type="Gene3D" id="1.20.1070.10">
    <property type="entry name" value="Rhodopsin 7-helix transmembrane proteins"/>
    <property type="match status" value="1"/>
</dbReference>
<evidence type="ECO:0000256" key="2">
    <source>
        <dbReference type="ARBA" id="ARBA00022692"/>
    </source>
</evidence>
<dbReference type="GO" id="GO:0004930">
    <property type="term" value="F:G protein-coupled receptor activity"/>
    <property type="evidence" value="ECO:0007669"/>
    <property type="project" value="UniProtKB-KW"/>
</dbReference>
<name>A0A813MN60_ADIRI</name>
<evidence type="ECO:0000256" key="7">
    <source>
        <dbReference type="ARBA" id="ARBA00023224"/>
    </source>
</evidence>
<evidence type="ECO:0000256" key="3">
    <source>
        <dbReference type="ARBA" id="ARBA00022989"/>
    </source>
</evidence>
<feature type="domain" description="G-protein coupled receptors family 1 profile" evidence="9">
    <location>
        <begin position="41"/>
        <end position="304"/>
    </location>
</feature>
<keyword evidence="7" id="KW-0807">Transducer</keyword>
<dbReference type="PANTHER" id="PTHR24243">
    <property type="entry name" value="G-PROTEIN COUPLED RECEPTOR"/>
    <property type="match status" value="1"/>
</dbReference>
<evidence type="ECO:0000256" key="6">
    <source>
        <dbReference type="ARBA" id="ARBA00023170"/>
    </source>
</evidence>
<comment type="caution">
    <text evidence="10">The sequence shown here is derived from an EMBL/GenBank/DDBJ whole genome shotgun (WGS) entry which is preliminary data.</text>
</comment>
<evidence type="ECO:0000256" key="1">
    <source>
        <dbReference type="ARBA" id="ARBA00004141"/>
    </source>
</evidence>
<evidence type="ECO:0000256" key="5">
    <source>
        <dbReference type="ARBA" id="ARBA00023136"/>
    </source>
</evidence>
<evidence type="ECO:0000313" key="12">
    <source>
        <dbReference type="Proteomes" id="UP000663828"/>
    </source>
</evidence>
<evidence type="ECO:0000256" key="4">
    <source>
        <dbReference type="ARBA" id="ARBA00023040"/>
    </source>
</evidence>
<dbReference type="EMBL" id="CAJNOR010002155">
    <property type="protein sequence ID" value="CAF1255295.1"/>
    <property type="molecule type" value="Genomic_DNA"/>
</dbReference>
<keyword evidence="6" id="KW-0675">Receptor</keyword>
<feature type="transmembrane region" description="Helical" evidence="8">
    <location>
        <begin position="243"/>
        <end position="268"/>
    </location>
</feature>
<dbReference type="Proteomes" id="UP000663828">
    <property type="component" value="Unassembled WGS sequence"/>
</dbReference>
<keyword evidence="3 8" id="KW-1133">Transmembrane helix</keyword>
<protein>
    <recommendedName>
        <fullName evidence="9">G-protein coupled receptors family 1 profile domain-containing protein</fullName>
    </recommendedName>
</protein>
<evidence type="ECO:0000313" key="11">
    <source>
        <dbReference type="EMBL" id="CAF1255295.1"/>
    </source>
</evidence>
<feature type="transmembrane region" description="Helical" evidence="8">
    <location>
        <begin position="183"/>
        <end position="209"/>
    </location>
</feature>
<keyword evidence="12" id="KW-1185">Reference proteome</keyword>
<evidence type="ECO:0000313" key="10">
    <source>
        <dbReference type="EMBL" id="CAF0721629.1"/>
    </source>
</evidence>
<organism evidence="10 13">
    <name type="scientific">Adineta ricciae</name>
    <name type="common">Rotifer</name>
    <dbReference type="NCBI Taxonomy" id="249248"/>
    <lineage>
        <taxon>Eukaryota</taxon>
        <taxon>Metazoa</taxon>
        <taxon>Spiralia</taxon>
        <taxon>Gnathifera</taxon>
        <taxon>Rotifera</taxon>
        <taxon>Eurotatoria</taxon>
        <taxon>Bdelloidea</taxon>
        <taxon>Adinetida</taxon>
        <taxon>Adinetidae</taxon>
        <taxon>Adineta</taxon>
    </lineage>
</organism>
<dbReference type="InterPro" id="IPR017452">
    <property type="entry name" value="GPCR_Rhodpsn_7TM"/>
</dbReference>
<dbReference type="AlphaFoldDB" id="A0A813MN60"/>
<evidence type="ECO:0000313" key="13">
    <source>
        <dbReference type="Proteomes" id="UP000663852"/>
    </source>
</evidence>
<keyword evidence="4" id="KW-0297">G-protein coupled receptor</keyword>
<keyword evidence="5 8" id="KW-0472">Membrane</keyword>
<feature type="transmembrane region" description="Helical" evidence="8">
    <location>
        <begin position="280"/>
        <end position="297"/>
    </location>
</feature>
<accession>A0A813MN60</accession>
<feature type="transmembrane region" description="Helical" evidence="8">
    <location>
        <begin position="28"/>
        <end position="49"/>
    </location>
</feature>
<comment type="subcellular location">
    <subcellularLocation>
        <location evidence="1">Membrane</location>
        <topology evidence="1">Multi-pass membrane protein</topology>
    </subcellularLocation>
</comment>
<evidence type="ECO:0000256" key="8">
    <source>
        <dbReference type="SAM" id="Phobius"/>
    </source>
</evidence>
<dbReference type="PROSITE" id="PS50262">
    <property type="entry name" value="G_PROTEIN_RECEP_F1_2"/>
    <property type="match status" value="1"/>
</dbReference>
<feature type="transmembrane region" description="Helical" evidence="8">
    <location>
        <begin position="61"/>
        <end position="83"/>
    </location>
</feature>
<dbReference type="GO" id="GO:0005886">
    <property type="term" value="C:plasma membrane"/>
    <property type="evidence" value="ECO:0007669"/>
    <property type="project" value="TreeGrafter"/>
</dbReference>
<reference evidence="10" key="1">
    <citation type="submission" date="2021-02" db="EMBL/GenBank/DDBJ databases">
        <authorList>
            <person name="Nowell W R."/>
        </authorList>
    </citation>
    <scope>NUCLEOTIDE SEQUENCE</scope>
</reference>
<dbReference type="OrthoDB" id="10011765at2759"/>
<dbReference type="PANTHER" id="PTHR24243:SF233">
    <property type="entry name" value="THYROTROPIN-RELEASING HORMONE RECEPTOR"/>
    <property type="match status" value="1"/>
</dbReference>
<dbReference type="Proteomes" id="UP000663852">
    <property type="component" value="Unassembled WGS sequence"/>
</dbReference>